<organism evidence="2 3">
    <name type="scientific">Acetobacter syzygii</name>
    <dbReference type="NCBI Taxonomy" id="146476"/>
    <lineage>
        <taxon>Bacteria</taxon>
        <taxon>Pseudomonadati</taxon>
        <taxon>Pseudomonadota</taxon>
        <taxon>Alphaproteobacteria</taxon>
        <taxon>Acetobacterales</taxon>
        <taxon>Acetobacteraceae</taxon>
        <taxon>Acetobacter</taxon>
    </lineage>
</organism>
<keyword evidence="3" id="KW-1185">Reference proteome</keyword>
<gene>
    <name evidence="2" type="ORF">B9K05_07460</name>
</gene>
<dbReference type="RefSeq" id="WP_095351348.1">
    <property type="nucleotide sequence ID" value="NZ_JBDNKQ010000018.1"/>
</dbReference>
<dbReference type="InterPro" id="IPR007410">
    <property type="entry name" value="LpqE-like"/>
</dbReference>
<feature type="chain" id="PRO_5012267101" description="Copper chaperone PCu(A)C" evidence="1">
    <location>
        <begin position="26"/>
        <end position="164"/>
    </location>
</feature>
<dbReference type="AlphaFoldDB" id="A0A270BLQ0"/>
<evidence type="ECO:0000256" key="1">
    <source>
        <dbReference type="SAM" id="SignalP"/>
    </source>
</evidence>
<evidence type="ECO:0000313" key="2">
    <source>
        <dbReference type="EMBL" id="PAL25943.1"/>
    </source>
</evidence>
<dbReference type="Gene3D" id="2.60.40.1890">
    <property type="entry name" value="PCu(A)C copper chaperone"/>
    <property type="match status" value="1"/>
</dbReference>
<dbReference type="SUPFAM" id="SSF110087">
    <property type="entry name" value="DR1885-like metal-binding protein"/>
    <property type="match status" value="1"/>
</dbReference>
<keyword evidence="1" id="KW-0732">Signal</keyword>
<evidence type="ECO:0000313" key="3">
    <source>
        <dbReference type="Proteomes" id="UP000216033"/>
    </source>
</evidence>
<dbReference type="STRING" id="1231343.Absy_007_051"/>
<evidence type="ECO:0008006" key="4">
    <source>
        <dbReference type="Google" id="ProtNLM"/>
    </source>
</evidence>
<accession>A0A270BLQ0</accession>
<proteinExistence type="predicted"/>
<dbReference type="Pfam" id="PF04314">
    <property type="entry name" value="PCuAC"/>
    <property type="match status" value="1"/>
</dbReference>
<dbReference type="OrthoDB" id="7261436at2"/>
<dbReference type="EMBL" id="NDFP01000006">
    <property type="protein sequence ID" value="PAL25943.1"/>
    <property type="molecule type" value="Genomic_DNA"/>
</dbReference>
<dbReference type="InterPro" id="IPR036182">
    <property type="entry name" value="PCuAC_sf"/>
</dbReference>
<protein>
    <recommendedName>
        <fullName evidence="4">Copper chaperone PCu(A)C</fullName>
    </recommendedName>
</protein>
<feature type="signal peptide" evidence="1">
    <location>
        <begin position="1"/>
        <end position="25"/>
    </location>
</feature>
<name>A0A270BLQ0_9PROT</name>
<reference evidence="2 3" key="1">
    <citation type="submission" date="2017-04" db="EMBL/GenBank/DDBJ databases">
        <title>Kefir bacterial isolates.</title>
        <authorList>
            <person name="Kim Y."/>
            <person name="Blasche S."/>
            <person name="Patil K.R."/>
        </authorList>
    </citation>
    <scope>NUCLEOTIDE SEQUENCE [LARGE SCALE GENOMIC DNA]</scope>
    <source>
        <strain evidence="2 3">KR-2</strain>
    </source>
</reference>
<comment type="caution">
    <text evidence="2">The sequence shown here is derived from an EMBL/GenBank/DDBJ whole genome shotgun (WGS) entry which is preliminary data.</text>
</comment>
<dbReference type="Proteomes" id="UP000216033">
    <property type="component" value="Unassembled WGS sequence"/>
</dbReference>
<sequence length="164" mass="17539">MKSCCKAILTSLALLSLTTLLPAHAEDNHAEQAIPGQVDAQKDITISDGAFHMPAAQTQGLPELYFTLTNNSHSTHLLTSVTSPACKQLVGYHTDQENTVGMRHLFQHLALPEATTLVFSSAGYHMLCMEPVAQVLSQPNVQVSFQFLGGSGKSISATIIPASH</sequence>